<evidence type="ECO:0000313" key="7">
    <source>
        <dbReference type="Proteomes" id="UP000243232"/>
    </source>
</evidence>
<evidence type="ECO:0000313" key="6">
    <source>
        <dbReference type="EMBL" id="SDT88616.1"/>
    </source>
</evidence>
<dbReference type="SUPFAM" id="SSF53850">
    <property type="entry name" value="Periplasmic binding protein-like II"/>
    <property type="match status" value="1"/>
</dbReference>
<dbReference type="AlphaFoldDB" id="A0A1H2E0H9"/>
<dbReference type="GO" id="GO:0042597">
    <property type="term" value="C:periplasmic space"/>
    <property type="evidence" value="ECO:0007669"/>
    <property type="project" value="UniProtKB-SubCell"/>
</dbReference>
<dbReference type="PANTHER" id="PTHR30222:SF17">
    <property type="entry name" value="SPERMIDINE_PUTRESCINE-BINDING PERIPLASMIC PROTEIN"/>
    <property type="match status" value="1"/>
</dbReference>
<dbReference type="PANTHER" id="PTHR30222">
    <property type="entry name" value="SPERMIDINE/PUTRESCINE-BINDING PERIPLASMIC PROTEIN"/>
    <property type="match status" value="1"/>
</dbReference>
<comment type="subcellular location">
    <subcellularLocation>
        <location evidence="1">Periplasm</location>
    </subcellularLocation>
</comment>
<evidence type="ECO:0000256" key="2">
    <source>
        <dbReference type="ARBA" id="ARBA00022448"/>
    </source>
</evidence>
<gene>
    <name evidence="6" type="ORF">SAMN05216296_0254</name>
</gene>
<dbReference type="PRINTS" id="PR00909">
    <property type="entry name" value="SPERMDNBNDNG"/>
</dbReference>
<dbReference type="RefSeq" id="WP_090192705.1">
    <property type="nucleotide sequence ID" value="NZ_LT629785.1"/>
</dbReference>
<feature type="chain" id="PRO_5009272619" evidence="5">
    <location>
        <begin position="22"/>
        <end position="343"/>
    </location>
</feature>
<dbReference type="GO" id="GO:0015846">
    <property type="term" value="P:polyamine transport"/>
    <property type="evidence" value="ECO:0007669"/>
    <property type="project" value="InterPro"/>
</dbReference>
<dbReference type="STRING" id="364197.SAMN05216296_0254"/>
<feature type="signal peptide" evidence="5">
    <location>
        <begin position="1"/>
        <end position="21"/>
    </location>
</feature>
<evidence type="ECO:0000256" key="1">
    <source>
        <dbReference type="ARBA" id="ARBA00004418"/>
    </source>
</evidence>
<dbReference type="Gene3D" id="3.40.190.10">
    <property type="entry name" value="Periplasmic binding protein-like II"/>
    <property type="match status" value="2"/>
</dbReference>
<sequence>MPTRPLTTFLLLCLLSPPLVAQEVLRILTWPGYADSDLTSAFEDRYDVAVEVTYVGSDDELQQQLAAPGNHFDVVAANTSEIQQLTRQQLLQPLRLNKLSNRGRQLTQFRQLQNIPGLVTDGQAYGVPYTFSEMGLIYNRKLLSTPPDSLSSLWDAQFKGQVLAYDGSSHNFSLTRMALGKAPFAIDPAELPETIDKLVALRRNVLAFYSLPEESVELFTQNKVALLYANYGQQQLKMLQDAGADVGYVIPREGALAWLDCWAISRTSRNRNLAEKWINYSLEPQVSQALTKRQGLANTLSPSATTSSGGELVWLEPVEDARQRSGLWQRILAGERLETLVAQ</sequence>
<keyword evidence="7" id="KW-1185">Reference proteome</keyword>
<evidence type="ECO:0000256" key="4">
    <source>
        <dbReference type="ARBA" id="ARBA00022764"/>
    </source>
</evidence>
<dbReference type="InterPro" id="IPR006059">
    <property type="entry name" value="SBP"/>
</dbReference>
<keyword evidence="4" id="KW-0574">Periplasm</keyword>
<evidence type="ECO:0000256" key="3">
    <source>
        <dbReference type="ARBA" id="ARBA00022729"/>
    </source>
</evidence>
<dbReference type="EMBL" id="LT629785">
    <property type="protein sequence ID" value="SDT88616.1"/>
    <property type="molecule type" value="Genomic_DNA"/>
</dbReference>
<dbReference type="Proteomes" id="UP000243232">
    <property type="component" value="Chromosome I"/>
</dbReference>
<dbReference type="GO" id="GO:0019808">
    <property type="term" value="F:polyamine binding"/>
    <property type="evidence" value="ECO:0007669"/>
    <property type="project" value="InterPro"/>
</dbReference>
<evidence type="ECO:0000256" key="5">
    <source>
        <dbReference type="SAM" id="SignalP"/>
    </source>
</evidence>
<organism evidence="6 7">
    <name type="scientific">Pseudomonas pohangensis</name>
    <dbReference type="NCBI Taxonomy" id="364197"/>
    <lineage>
        <taxon>Bacteria</taxon>
        <taxon>Pseudomonadati</taxon>
        <taxon>Pseudomonadota</taxon>
        <taxon>Gammaproteobacteria</taxon>
        <taxon>Pseudomonadales</taxon>
        <taxon>Pseudomonadaceae</taxon>
        <taxon>Pseudomonas</taxon>
    </lineage>
</organism>
<dbReference type="OrthoDB" id="9769319at2"/>
<accession>A0A1H2E0H9</accession>
<keyword evidence="2" id="KW-0813">Transport</keyword>
<dbReference type="Pfam" id="PF13416">
    <property type="entry name" value="SBP_bac_8"/>
    <property type="match status" value="1"/>
</dbReference>
<proteinExistence type="predicted"/>
<dbReference type="InterPro" id="IPR001188">
    <property type="entry name" value="Sperm_putr-bd"/>
</dbReference>
<name>A0A1H2E0H9_9PSED</name>
<keyword evidence="3 5" id="KW-0732">Signal</keyword>
<protein>
    <submittedName>
        <fullName evidence="6">Putative spermidine/putrescine transport system substrate-binding protein</fullName>
    </submittedName>
</protein>
<reference evidence="7" key="1">
    <citation type="submission" date="2016-10" db="EMBL/GenBank/DDBJ databases">
        <authorList>
            <person name="Varghese N."/>
            <person name="Submissions S."/>
        </authorList>
    </citation>
    <scope>NUCLEOTIDE SEQUENCE [LARGE SCALE GENOMIC DNA]</scope>
    <source>
        <strain evidence="7">DSM 17875</strain>
    </source>
</reference>